<dbReference type="InterPro" id="IPR012967">
    <property type="entry name" value="COMT_dimerisation"/>
</dbReference>
<dbReference type="InterPro" id="IPR036388">
    <property type="entry name" value="WH-like_DNA-bd_sf"/>
</dbReference>
<accession>A0A502G985</accession>
<dbReference type="OrthoDB" id="7418600at2"/>
<evidence type="ECO:0000313" key="8">
    <source>
        <dbReference type="Proteomes" id="UP000317078"/>
    </source>
</evidence>
<keyword evidence="8" id="KW-1185">Reference proteome</keyword>
<comment type="caution">
    <text evidence="7">The sequence shown here is derived from an EMBL/GenBank/DDBJ whole genome shotgun (WGS) entry which is preliminary data.</text>
</comment>
<proteinExistence type="predicted"/>
<dbReference type="Pfam" id="PF00891">
    <property type="entry name" value="Methyltransf_2"/>
    <property type="match status" value="1"/>
</dbReference>
<evidence type="ECO:0000256" key="3">
    <source>
        <dbReference type="ARBA" id="ARBA00022691"/>
    </source>
</evidence>
<evidence type="ECO:0000259" key="5">
    <source>
        <dbReference type="Pfam" id="PF00891"/>
    </source>
</evidence>
<protein>
    <submittedName>
        <fullName evidence="7">Methyltransferase</fullName>
    </submittedName>
</protein>
<keyword evidence="1 7" id="KW-0489">Methyltransferase</keyword>
<dbReference type="InterPro" id="IPR036390">
    <property type="entry name" value="WH_DNA-bd_sf"/>
</dbReference>
<dbReference type="InterPro" id="IPR029063">
    <property type="entry name" value="SAM-dependent_MTases_sf"/>
</dbReference>
<name>A0A502G985_9PROT</name>
<reference evidence="7 8" key="1">
    <citation type="journal article" date="2019" name="Environ. Microbiol.">
        <title>Species interactions and distinct microbial communities in high Arctic permafrost affected cryosols are associated with the CH4 and CO2 gas fluxes.</title>
        <authorList>
            <person name="Altshuler I."/>
            <person name="Hamel J."/>
            <person name="Turney S."/>
            <person name="Magnuson E."/>
            <person name="Levesque R."/>
            <person name="Greer C."/>
            <person name="Whyte L.G."/>
        </authorList>
    </citation>
    <scope>NUCLEOTIDE SEQUENCE [LARGE SCALE GENOMIC DNA]</scope>
    <source>
        <strain evidence="7 8">S9.3B</strain>
    </source>
</reference>
<evidence type="ECO:0000256" key="4">
    <source>
        <dbReference type="PIRSR" id="PIRSR005739-1"/>
    </source>
</evidence>
<feature type="active site" description="Proton acceptor" evidence="4">
    <location>
        <position position="287"/>
    </location>
</feature>
<dbReference type="PIRSF" id="PIRSF005739">
    <property type="entry name" value="O-mtase"/>
    <property type="match status" value="1"/>
</dbReference>
<evidence type="ECO:0000313" key="7">
    <source>
        <dbReference type="EMBL" id="TPG58565.1"/>
    </source>
</evidence>
<feature type="domain" description="O-methyltransferase dimerisation" evidence="6">
    <location>
        <begin position="53"/>
        <end position="126"/>
    </location>
</feature>
<dbReference type="InterPro" id="IPR001077">
    <property type="entry name" value="COMT_C"/>
</dbReference>
<dbReference type="RefSeq" id="WP_140882299.1">
    <property type="nucleotide sequence ID" value="NZ_RCZP01000005.1"/>
</dbReference>
<dbReference type="GO" id="GO:0032259">
    <property type="term" value="P:methylation"/>
    <property type="evidence" value="ECO:0007669"/>
    <property type="project" value="UniProtKB-KW"/>
</dbReference>
<dbReference type="GO" id="GO:0008171">
    <property type="term" value="F:O-methyltransferase activity"/>
    <property type="evidence" value="ECO:0007669"/>
    <property type="project" value="InterPro"/>
</dbReference>
<dbReference type="SUPFAM" id="SSF53335">
    <property type="entry name" value="S-adenosyl-L-methionine-dependent methyltransferases"/>
    <property type="match status" value="1"/>
</dbReference>
<keyword evidence="2 7" id="KW-0808">Transferase</keyword>
<keyword evidence="3" id="KW-0949">S-adenosyl-L-methionine</keyword>
<evidence type="ECO:0000256" key="2">
    <source>
        <dbReference type="ARBA" id="ARBA00022679"/>
    </source>
</evidence>
<dbReference type="InterPro" id="IPR016461">
    <property type="entry name" value="COMT-like"/>
</dbReference>
<dbReference type="Gene3D" id="1.10.10.10">
    <property type="entry name" value="Winged helix-like DNA-binding domain superfamily/Winged helix DNA-binding domain"/>
    <property type="match status" value="1"/>
</dbReference>
<gene>
    <name evidence="7" type="ORF">EAH89_08130</name>
</gene>
<dbReference type="Proteomes" id="UP000317078">
    <property type="component" value="Unassembled WGS sequence"/>
</dbReference>
<dbReference type="PROSITE" id="PS51683">
    <property type="entry name" value="SAM_OMT_II"/>
    <property type="match status" value="1"/>
</dbReference>
<dbReference type="PANTHER" id="PTHR43712">
    <property type="entry name" value="PUTATIVE (AFU_ORTHOLOGUE AFUA_4G14580)-RELATED"/>
    <property type="match status" value="1"/>
</dbReference>
<evidence type="ECO:0000256" key="1">
    <source>
        <dbReference type="ARBA" id="ARBA00022603"/>
    </source>
</evidence>
<dbReference type="SUPFAM" id="SSF46785">
    <property type="entry name" value="Winged helix' DNA-binding domain"/>
    <property type="match status" value="1"/>
</dbReference>
<organism evidence="7 8">
    <name type="scientific">Muricoccus nepalensis</name>
    <dbReference type="NCBI Taxonomy" id="1854500"/>
    <lineage>
        <taxon>Bacteria</taxon>
        <taxon>Pseudomonadati</taxon>
        <taxon>Pseudomonadota</taxon>
        <taxon>Alphaproteobacteria</taxon>
        <taxon>Acetobacterales</taxon>
        <taxon>Roseomonadaceae</taxon>
        <taxon>Muricoccus</taxon>
    </lineage>
</organism>
<dbReference type="PANTHER" id="PTHR43712:SF2">
    <property type="entry name" value="O-METHYLTRANSFERASE CICE"/>
    <property type="match status" value="1"/>
</dbReference>
<evidence type="ECO:0000259" key="6">
    <source>
        <dbReference type="Pfam" id="PF08100"/>
    </source>
</evidence>
<dbReference type="AlphaFoldDB" id="A0A502G985"/>
<feature type="domain" description="O-methyltransferase C-terminal" evidence="5">
    <location>
        <begin position="178"/>
        <end position="358"/>
    </location>
</feature>
<dbReference type="Pfam" id="PF08100">
    <property type="entry name" value="Dimerisation"/>
    <property type="match status" value="1"/>
</dbReference>
<dbReference type="EMBL" id="RCZP01000005">
    <property type="protein sequence ID" value="TPG58565.1"/>
    <property type="molecule type" value="Genomic_DNA"/>
</dbReference>
<sequence>MSATVPAEAAPSWRDRALGLRDRLVSDPRFRRLAARFPPTRALARRRAGALFDLCAGFVYSQVLLACVRLRLFDLLRDGPLTAAEIAARARLPPESAARLLGAAVSLGLLDRRGGGRYGLGPLGAALPGNDGLAAMIEHHAILYADLADPVALLRDGGETGLSRYWAYAREAAPAGLAEERVADYSALMAASQAMIAEEVLDAFPGLARHCALMDVGGGEGAFLMAAAARAPALRLVLFDLPGVAARGRAALARAGLAARAEAVGGDFRAGALPHGSDLVSLVRVLHDHDDAQALALLRAAHDALPPGGRLLLAEPMAGTPGAEAMGEAYFGFYLLAMGSGRPRGEGELRAFLARAGFGRVTAPRTRVPLLVRVLVAERAG</sequence>
<dbReference type="Gene3D" id="3.40.50.150">
    <property type="entry name" value="Vaccinia Virus protein VP39"/>
    <property type="match status" value="1"/>
</dbReference>
<dbReference type="GO" id="GO:0046983">
    <property type="term" value="F:protein dimerization activity"/>
    <property type="evidence" value="ECO:0007669"/>
    <property type="project" value="InterPro"/>
</dbReference>